<keyword evidence="1" id="KW-0175">Coiled coil</keyword>
<feature type="region of interest" description="Disordered" evidence="2">
    <location>
        <begin position="1223"/>
        <end position="1251"/>
    </location>
</feature>
<feature type="coiled-coil region" evidence="1">
    <location>
        <begin position="856"/>
        <end position="894"/>
    </location>
</feature>
<dbReference type="EMBL" id="FR824248">
    <property type="protein sequence ID" value="CCA23687.1"/>
    <property type="molecule type" value="Genomic_DNA"/>
</dbReference>
<evidence type="ECO:0000313" key="4">
    <source>
        <dbReference type="EMBL" id="CCA23687.1"/>
    </source>
</evidence>
<gene>
    <name evidence="3" type="primary">AlNc14C32G2910</name>
    <name evidence="4" type="synonym">AlNc14C203G8738</name>
    <name evidence="3" type="ORF">ALNC14_033550</name>
    <name evidence="4" type="ORF">ALNC14_098310</name>
</gene>
<reference evidence="3" key="1">
    <citation type="journal article" date="2011" name="PLoS Biol.">
        <title>Gene gain and loss during evolution of obligate parasitism in the white rust pathogen of Arabidopsis thaliana.</title>
        <authorList>
            <person name="Kemen E."/>
            <person name="Gardiner A."/>
            <person name="Schultz-Larsen T."/>
            <person name="Kemen A.C."/>
            <person name="Balmuth A.L."/>
            <person name="Robert-Seilaniantz A."/>
            <person name="Bailey K."/>
            <person name="Holub E."/>
            <person name="Studholme D.J."/>
            <person name="Maclean D."/>
            <person name="Jones J.D."/>
        </authorList>
    </citation>
    <scope>NUCLEOTIDE SEQUENCE</scope>
</reference>
<feature type="region of interest" description="Disordered" evidence="2">
    <location>
        <begin position="1370"/>
        <end position="1402"/>
    </location>
</feature>
<protein>
    <submittedName>
        <fullName evidence="4">Uncharacterized protein AlNc14C203G8738</fullName>
    </submittedName>
    <submittedName>
        <fullName evidence="3">Uncharacterized protein AlNc14C32G2910</fullName>
    </submittedName>
</protein>
<dbReference type="InterPro" id="IPR052993">
    <property type="entry name" value="CFA-57"/>
</dbReference>
<evidence type="ECO:0000256" key="2">
    <source>
        <dbReference type="SAM" id="MobiDB-lite"/>
    </source>
</evidence>
<proteinExistence type="predicted"/>
<dbReference type="SUPFAM" id="SSF50978">
    <property type="entry name" value="WD40 repeat-like"/>
    <property type="match status" value="1"/>
</dbReference>
<feature type="coiled-coil region" evidence="1">
    <location>
        <begin position="997"/>
        <end position="1106"/>
    </location>
</feature>
<dbReference type="PANTHER" id="PTHR32215">
    <property type="entry name" value="CILIA- AND FLAGELLA-ASSOCIATED PROTEIN 57"/>
    <property type="match status" value="1"/>
</dbReference>
<name>F0W7V9_9STRA</name>
<feature type="compositionally biased region" description="Polar residues" evidence="2">
    <location>
        <begin position="1516"/>
        <end position="1528"/>
    </location>
</feature>
<evidence type="ECO:0000256" key="1">
    <source>
        <dbReference type="SAM" id="Coils"/>
    </source>
</evidence>
<reference evidence="3" key="2">
    <citation type="submission" date="2011-02" db="EMBL/GenBank/DDBJ databases">
        <authorList>
            <person name="MacLean D."/>
        </authorList>
    </citation>
    <scope>NUCLEOTIDE SEQUENCE</scope>
</reference>
<organism evidence="3">
    <name type="scientific">Albugo laibachii Nc14</name>
    <dbReference type="NCBI Taxonomy" id="890382"/>
    <lineage>
        <taxon>Eukaryota</taxon>
        <taxon>Sar</taxon>
        <taxon>Stramenopiles</taxon>
        <taxon>Oomycota</taxon>
        <taxon>Peronosporomycetes</taxon>
        <taxon>Albuginales</taxon>
        <taxon>Albuginaceae</taxon>
        <taxon>Albugo</taxon>
    </lineage>
</organism>
<evidence type="ECO:0000313" key="3">
    <source>
        <dbReference type="EMBL" id="CCA17212.1"/>
    </source>
</evidence>
<accession>F0W7V9</accession>
<dbReference type="InterPro" id="IPR036322">
    <property type="entry name" value="WD40_repeat_dom_sf"/>
</dbReference>
<feature type="compositionally biased region" description="Basic and acidic residues" evidence="2">
    <location>
        <begin position="1370"/>
        <end position="1390"/>
    </location>
</feature>
<dbReference type="PANTHER" id="PTHR32215:SF0">
    <property type="entry name" value="CILIA- AND FLAGELLA-ASSOCIATED PROTEIN 57"/>
    <property type="match status" value="1"/>
</dbReference>
<dbReference type="HOGENOM" id="CLU_258387_0_0_1"/>
<feature type="region of interest" description="Disordered" evidence="2">
    <location>
        <begin position="1504"/>
        <end position="1535"/>
    </location>
</feature>
<dbReference type="EMBL" id="FR824077">
    <property type="protein sequence ID" value="CCA17212.1"/>
    <property type="molecule type" value="Genomic_DNA"/>
</dbReference>
<sequence>MSCDALNRQQDVAISAKPTLATGINRAVYPILQCLNADEIVFAIEKLIIVQNVHTTEHEILQPLRVIQSRFGRNIPAISLIYITSIAVCVRLQYFSVHLAALNAQKAYVMIYKAHGKKKNQEKVSLSSSQQKTRPVVQNVFSYESNDQHSNIDFSCDGQLVCCASARALNVYDWKAGRKIACLSMRYDVKRLLFNPFDMAQILSQSQDNQKLQLWVMEAYQLRLKATFNSNNERGTSSRNNKGSRVCEFLDYVWLFDDVLVMLLTRGIVQLMVEDKMEQELNLEAIAASLKASSQIPPESKFYCLALHNDSDNITVGADQGFLILKYVQPVRGLRELQVLRYLHLQTAKAVIYIVAMPKSALTICFTSSHYGVCDISAVSQFNNEKRSISFNPLCSSLLTQLGNISIAIRQPYLAFVCEAGKNDYFLSIWSMEHNGRIIVNHTLDNKTALQLMTPRGRYVDIHPLGLEVLVGVNCKIDIYLIVNDGLRLYFEANITDSDVGSSSISQVAYNPSGSLFLCALTLHSEPCGIYVYRNYQRTDCKPHIVTFIDTSKGRISQSLWHPNDTSFVFIGDCGAKLSCVHLALSSDTIDTASHGMGLSETYPKSLPIKVAIETTEDSNEFFAIALGIADEVSRGAGLEQPIYALFVLEKLIISGSSAATQSTESIRQTMIRAWIHADLYNEVSFDFATDGLATQQGEKGQSIGQRDTEELGLILPYSLTALESGSHQSLYAGTSHGVILILQWNLTRTGKPICSDVFKRPSMRVTLSHRIDLHTVPIMSLIFVERLEGPQLISSNAAGVIIICNIRTTHPLQGTGDTTHVKETCYKNISFRAKQEVVELGLYDRNLIVKERLTYEELEVHLHQFQLESERLNQELDEQKASFQNILDQEKRAHDEKTALQEDHWRVQVHDAVVKTKDNNDALIHDLSVKAKNDRIQYRSSISEYQSEILLYRNDLEKAESRRHDQEMTATIRLEQLKKNYDKQLAQETTKFELEKVKLAQDLTNAQQSLKEALEQIDQDHLRHLSLLSGSIETTKKEAQKAVTSVQGQVAGLNQELKLLLQALTQKDEEINQVQSKTSVYHDKIKRLKASLKQQEQETARLRRSNSTLEVIANEQKEALHQLKRLNTVHQSQAQMLQSQLIPKENETQAVKQHMTQLHAAHQEMSLLAQFNDRLCFVQKAKIKKYENNSRVTQRRIERLQVFGRSIMEEIEQLLLQPVVRGSNHTRNKGSPQEVGQDERFGELTSKQRIQSKESTLRHNLQLLHRRWTKKWEFLTASVVNNANETAKQREQQKCETEVKVRDESIQSEIERQNESLLRNKMQLHHQLQLLRKEKSQLSTTLTFQNTTLMTELNDAKKRSKILEQKLEEYHSRERNRSRESKLVMENESHGGSVTSLSPELEHTEQEGCFKEEWHQGSSFNGARMIRILHHSASMPSKLECAPNDINQRVKSQVITVVSPDFDGRTVLKAAEINPVMKFQDSAHWKTNPIGNSERIPLTKALKASGRSAARPVTATKQALPNNTLRPQSAMDRK</sequence>